<proteinExistence type="predicted"/>
<organism evidence="2 3">
    <name type="scientific">Aquilegia coerulea</name>
    <name type="common">Rocky mountain columbine</name>
    <dbReference type="NCBI Taxonomy" id="218851"/>
    <lineage>
        <taxon>Eukaryota</taxon>
        <taxon>Viridiplantae</taxon>
        <taxon>Streptophyta</taxon>
        <taxon>Embryophyta</taxon>
        <taxon>Tracheophyta</taxon>
        <taxon>Spermatophyta</taxon>
        <taxon>Magnoliopsida</taxon>
        <taxon>Ranunculales</taxon>
        <taxon>Ranunculaceae</taxon>
        <taxon>Thalictroideae</taxon>
        <taxon>Aquilegia</taxon>
    </lineage>
</organism>
<feature type="region of interest" description="Disordered" evidence="1">
    <location>
        <begin position="46"/>
        <end position="150"/>
    </location>
</feature>
<feature type="compositionally biased region" description="Basic and acidic residues" evidence="1">
    <location>
        <begin position="77"/>
        <end position="101"/>
    </location>
</feature>
<feature type="compositionally biased region" description="Basic and acidic residues" evidence="1">
    <location>
        <begin position="134"/>
        <end position="150"/>
    </location>
</feature>
<protein>
    <submittedName>
        <fullName evidence="2">Uncharacterized protein</fullName>
    </submittedName>
</protein>
<name>A0A2G5ETC2_AQUCA</name>
<evidence type="ECO:0000313" key="2">
    <source>
        <dbReference type="EMBL" id="PIA58942.1"/>
    </source>
</evidence>
<feature type="compositionally biased region" description="Gly residues" evidence="1">
    <location>
        <begin position="108"/>
        <end position="118"/>
    </location>
</feature>
<keyword evidence="3" id="KW-1185">Reference proteome</keyword>
<gene>
    <name evidence="2" type="ORF">AQUCO_00400063v1</name>
</gene>
<evidence type="ECO:0000256" key="1">
    <source>
        <dbReference type="SAM" id="MobiDB-lite"/>
    </source>
</evidence>
<dbReference type="Proteomes" id="UP000230069">
    <property type="component" value="Unassembled WGS sequence"/>
</dbReference>
<accession>A0A2G5ETC2</accession>
<reference evidence="2 3" key="1">
    <citation type="submission" date="2017-09" db="EMBL/GenBank/DDBJ databases">
        <title>WGS assembly of Aquilegia coerulea Goldsmith.</title>
        <authorList>
            <person name="Hodges S."/>
            <person name="Kramer E."/>
            <person name="Nordborg M."/>
            <person name="Tomkins J."/>
            <person name="Borevitz J."/>
            <person name="Derieg N."/>
            <person name="Yan J."/>
            <person name="Mihaltcheva S."/>
            <person name="Hayes R.D."/>
            <person name="Rokhsar D."/>
        </authorList>
    </citation>
    <scope>NUCLEOTIDE SEQUENCE [LARGE SCALE GENOMIC DNA]</scope>
    <source>
        <strain evidence="3">cv. Goldsmith</strain>
    </source>
</reference>
<dbReference type="EMBL" id="KZ305021">
    <property type="protein sequence ID" value="PIA58942.1"/>
    <property type="molecule type" value="Genomic_DNA"/>
</dbReference>
<sequence length="177" mass="19244">MRNIFKFKTQENKVKDMEDSVTDSESLMPHLKVKSSEVVEDQVVKEVNEEEEVGDERDKGSGGGLFNNFISNLVSPKSRDVDEGKVSDGEAKRKREDENHNDGVLLDEGGGGGEGGGVFNNILSNIFHQNGGEDQDKKEDGNSVVVEENKKVKVDKEESGGGIINNIVSNLPISLPG</sequence>
<dbReference type="InParanoid" id="A0A2G5ETC2"/>
<dbReference type="AlphaFoldDB" id="A0A2G5ETC2"/>
<dbReference type="OrthoDB" id="1712073at2759"/>
<evidence type="ECO:0000313" key="3">
    <source>
        <dbReference type="Proteomes" id="UP000230069"/>
    </source>
</evidence>